<sequence>MKNTNLIENIAQINKLAMAILELIRRLKNREQRSARVISFNEIRRGVQNDPVQAIEYVETFLLHSTVGKRNHEAEPLTTTGAF</sequence>
<comment type="caution">
    <text evidence="1">The sequence shown here is derived from an EMBL/GenBank/DDBJ whole genome shotgun (WGS) entry which is preliminary data.</text>
</comment>
<evidence type="ECO:0000313" key="1">
    <source>
        <dbReference type="EMBL" id="KAB7662974.1"/>
    </source>
</evidence>
<dbReference type="AlphaFoldDB" id="A0A6I1EVZ4"/>
<reference evidence="1 2" key="1">
    <citation type="submission" date="2019-10" db="EMBL/GenBank/DDBJ databases">
        <title>Genome diversity of Sutterella seckii.</title>
        <authorList>
            <person name="Chaplin A.V."/>
            <person name="Sokolova S.R."/>
            <person name="Mosin K.A."/>
            <person name="Ivanova E.L."/>
            <person name="Kochetkova T.O."/>
            <person name="Goltsov A.Y."/>
            <person name="Trofimov D.Y."/>
            <person name="Efimov B.A."/>
        </authorList>
    </citation>
    <scope>NUCLEOTIDE SEQUENCE [LARGE SCALE GENOMIC DNA]</scope>
    <source>
        <strain evidence="1 2">ASD393</strain>
    </source>
</reference>
<protein>
    <submittedName>
        <fullName evidence="1">Uncharacterized protein</fullName>
    </submittedName>
</protein>
<gene>
    <name evidence="1" type="ORF">GBM95_01380</name>
</gene>
<dbReference type="RefSeq" id="WP_152157452.1">
    <property type="nucleotide sequence ID" value="NZ_WEHX01000003.1"/>
</dbReference>
<dbReference type="Proteomes" id="UP000430564">
    <property type="component" value="Unassembled WGS sequence"/>
</dbReference>
<dbReference type="EMBL" id="WEHX01000003">
    <property type="protein sequence ID" value="KAB7662974.1"/>
    <property type="molecule type" value="Genomic_DNA"/>
</dbReference>
<proteinExistence type="predicted"/>
<name>A0A6I1EVZ4_9BURK</name>
<evidence type="ECO:0000313" key="2">
    <source>
        <dbReference type="Proteomes" id="UP000430564"/>
    </source>
</evidence>
<accession>A0A6I1EVZ4</accession>
<organism evidence="1 2">
    <name type="scientific">Sutterella seckii</name>
    <dbReference type="NCBI Taxonomy" id="1944635"/>
    <lineage>
        <taxon>Bacteria</taxon>
        <taxon>Pseudomonadati</taxon>
        <taxon>Pseudomonadota</taxon>
        <taxon>Betaproteobacteria</taxon>
        <taxon>Burkholderiales</taxon>
        <taxon>Sutterellaceae</taxon>
        <taxon>Sutterella</taxon>
    </lineage>
</organism>